<feature type="region of interest" description="Disordered" evidence="3">
    <location>
        <begin position="1"/>
        <end position="36"/>
    </location>
</feature>
<feature type="compositionally biased region" description="Polar residues" evidence="3">
    <location>
        <begin position="371"/>
        <end position="384"/>
    </location>
</feature>
<dbReference type="OrthoDB" id="5431456at2759"/>
<dbReference type="AlphaFoldDB" id="A0A074WK12"/>
<feature type="compositionally biased region" description="Polar residues" evidence="3">
    <location>
        <begin position="392"/>
        <end position="402"/>
    </location>
</feature>
<feature type="compositionally biased region" description="Polar residues" evidence="3">
    <location>
        <begin position="451"/>
        <end position="463"/>
    </location>
</feature>
<keyword evidence="2" id="KW-0539">Nucleus</keyword>
<evidence type="ECO:0000256" key="3">
    <source>
        <dbReference type="SAM" id="MobiDB-lite"/>
    </source>
</evidence>
<sequence>MQPAPKRRKIESPVSAAVTRPSRVPSQGSEQQQSPRLRKYDQLIGMALHNAPEQCLRIDEVYEWIIENVPDHNLEDKSWRDGIWVALAENNDFIRRDGASEGLWTFREDASMRYRPQDQTTVPQSRAGASPQEVHDNNAHAKRGVNTFMSLTSAHDLVNNDFELPITPVGQTSRKLSVRARSQTSVLPSTIDDTIDVVDLTLDEDEQSPPVADPQDHQKPPAERTVTSLLDEMPDNISERNQRPSFAEFGEPTWIKQTITTPTQKSLTPFTDRILETASKQDLERVSGTEKWKAAKRHVNNLLGSPPRAIRPTDRAQTSIPRSPKNTSGLKSLSSQPPESVAVPSTESPYHGTIFTRSLLDVDDTAHKQEQQQVPDPTENIEQSDTVDHGSKQASPAPNDESTPMDLDRPEESLKLDSGKGFLPELTQISDDATLNQIEPVLGTQADKAFSQESQLDNSQPQERPSHEPLLQEHHKSIFEQLIAEEPISKEPIAEEPVVEEQLVTKTPWNAYVNSAAQTDLAAAPSLALGNITHVSLEPEAPVGIAPAVFRQHKDSATQTERAPEPQAAPHLLPQALPAAAQDETTGPSVPKTKSGPMTRAKYEKKALKLLKEYMYRPQEPQTDQGEAPAQEEADPFSFDREAKMAEIRARPTCKQIFGKVALSRVAGNDALTRLNKIVLGKDRLETVNLYKGYTEEEIAEEKRLNAQEGHYENLEELLNLPQRVVPLIHEQQLAFRDYAPAPNGSRRVPRAKHIFKLGPNARW</sequence>
<feature type="DNA-binding region" description="Fork-head" evidence="2">
    <location>
        <begin position="40"/>
        <end position="95"/>
    </location>
</feature>
<dbReference type="PROSITE" id="PS50039">
    <property type="entry name" value="FORK_HEAD_3"/>
    <property type="match status" value="1"/>
</dbReference>
<protein>
    <recommendedName>
        <fullName evidence="4">Fork-head domain-containing protein</fullName>
    </recommendedName>
</protein>
<dbReference type="Pfam" id="PF00250">
    <property type="entry name" value="Forkhead"/>
    <property type="match status" value="1"/>
</dbReference>
<feature type="compositionally biased region" description="Basic and acidic residues" evidence="3">
    <location>
        <begin position="406"/>
        <end position="418"/>
    </location>
</feature>
<dbReference type="InterPro" id="IPR001766">
    <property type="entry name" value="Fork_head_dom"/>
</dbReference>
<reference evidence="5 6" key="1">
    <citation type="journal article" date="2014" name="BMC Genomics">
        <title>Genome sequencing of four Aureobasidium pullulans varieties: biotechnological potential, stress tolerance, and description of new species.</title>
        <authorList>
            <person name="Gostin Ar C."/>
            <person name="Ohm R.A."/>
            <person name="Kogej T."/>
            <person name="Sonjak S."/>
            <person name="Turk M."/>
            <person name="Zajc J."/>
            <person name="Zalar P."/>
            <person name="Grube M."/>
            <person name="Sun H."/>
            <person name="Han J."/>
            <person name="Sharma A."/>
            <person name="Chiniquy J."/>
            <person name="Ngan C.Y."/>
            <person name="Lipzen A."/>
            <person name="Barry K."/>
            <person name="Grigoriev I.V."/>
            <person name="Gunde-Cimerman N."/>
        </authorList>
    </citation>
    <scope>NUCLEOTIDE SEQUENCE [LARGE SCALE GENOMIC DNA]</scope>
    <source>
        <strain evidence="5 6">CBS 147.97</strain>
    </source>
</reference>
<dbReference type="Gene3D" id="1.10.10.10">
    <property type="entry name" value="Winged helix-like DNA-binding domain superfamily/Winged helix DNA-binding domain"/>
    <property type="match status" value="1"/>
</dbReference>
<feature type="region of interest" description="Disordered" evidence="3">
    <location>
        <begin position="367"/>
        <end position="423"/>
    </location>
</feature>
<evidence type="ECO:0000313" key="6">
    <source>
        <dbReference type="Proteomes" id="UP000027730"/>
    </source>
</evidence>
<dbReference type="STRING" id="1043004.A0A074WK12"/>
<keyword evidence="1 2" id="KW-0238">DNA-binding</keyword>
<dbReference type="GO" id="GO:0003700">
    <property type="term" value="F:DNA-binding transcription factor activity"/>
    <property type="evidence" value="ECO:0007669"/>
    <property type="project" value="InterPro"/>
</dbReference>
<dbReference type="GO" id="GO:0043565">
    <property type="term" value="F:sequence-specific DNA binding"/>
    <property type="evidence" value="ECO:0007669"/>
    <property type="project" value="InterPro"/>
</dbReference>
<feature type="region of interest" description="Disordered" evidence="3">
    <location>
        <begin position="580"/>
        <end position="601"/>
    </location>
</feature>
<dbReference type="HOGENOM" id="CLU_314953_0_0_1"/>
<feature type="region of interest" description="Disordered" evidence="3">
    <location>
        <begin position="298"/>
        <end position="351"/>
    </location>
</feature>
<dbReference type="SMART" id="SM00339">
    <property type="entry name" value="FH"/>
    <property type="match status" value="1"/>
</dbReference>
<comment type="subcellular location">
    <subcellularLocation>
        <location evidence="2">Nucleus</location>
    </subcellularLocation>
</comment>
<accession>A0A074WK12</accession>
<dbReference type="GO" id="GO:0005634">
    <property type="term" value="C:nucleus"/>
    <property type="evidence" value="ECO:0007669"/>
    <property type="project" value="UniProtKB-SubCell"/>
</dbReference>
<feature type="compositionally biased region" description="Polar residues" evidence="3">
    <location>
        <begin position="24"/>
        <end position="35"/>
    </location>
</feature>
<evidence type="ECO:0000256" key="1">
    <source>
        <dbReference type="ARBA" id="ARBA00023125"/>
    </source>
</evidence>
<feature type="domain" description="Fork-head" evidence="4">
    <location>
        <begin position="40"/>
        <end position="95"/>
    </location>
</feature>
<dbReference type="EMBL" id="KL584709">
    <property type="protein sequence ID" value="KEQ73423.1"/>
    <property type="molecule type" value="Genomic_DNA"/>
</dbReference>
<dbReference type="InterPro" id="IPR036390">
    <property type="entry name" value="WH_DNA-bd_sf"/>
</dbReference>
<dbReference type="Proteomes" id="UP000027730">
    <property type="component" value="Unassembled WGS sequence"/>
</dbReference>
<dbReference type="GeneID" id="25416862"/>
<evidence type="ECO:0000256" key="2">
    <source>
        <dbReference type="PROSITE-ProRule" id="PRU00089"/>
    </source>
</evidence>
<gene>
    <name evidence="5" type="ORF">M436DRAFT_81808</name>
</gene>
<name>A0A074WK12_9PEZI</name>
<dbReference type="RefSeq" id="XP_013427781.1">
    <property type="nucleotide sequence ID" value="XM_013572327.1"/>
</dbReference>
<feature type="compositionally biased region" description="Basic and acidic residues" evidence="3">
    <location>
        <begin position="464"/>
        <end position="475"/>
    </location>
</feature>
<feature type="region of interest" description="Disordered" evidence="3">
    <location>
        <begin position="450"/>
        <end position="475"/>
    </location>
</feature>
<dbReference type="SUPFAM" id="SSF46785">
    <property type="entry name" value="Winged helix' DNA-binding domain"/>
    <property type="match status" value="1"/>
</dbReference>
<evidence type="ECO:0000313" key="5">
    <source>
        <dbReference type="EMBL" id="KEQ73423.1"/>
    </source>
</evidence>
<organism evidence="5 6">
    <name type="scientific">Aureobasidium namibiae CBS 147.97</name>
    <dbReference type="NCBI Taxonomy" id="1043004"/>
    <lineage>
        <taxon>Eukaryota</taxon>
        <taxon>Fungi</taxon>
        <taxon>Dikarya</taxon>
        <taxon>Ascomycota</taxon>
        <taxon>Pezizomycotina</taxon>
        <taxon>Dothideomycetes</taxon>
        <taxon>Dothideomycetidae</taxon>
        <taxon>Dothideales</taxon>
        <taxon>Saccotheciaceae</taxon>
        <taxon>Aureobasidium</taxon>
    </lineage>
</organism>
<proteinExistence type="predicted"/>
<evidence type="ECO:0000259" key="4">
    <source>
        <dbReference type="PROSITE" id="PS50039"/>
    </source>
</evidence>
<feature type="compositionally biased region" description="Polar residues" evidence="3">
    <location>
        <begin position="315"/>
        <end position="348"/>
    </location>
</feature>
<dbReference type="InterPro" id="IPR036388">
    <property type="entry name" value="WH-like_DNA-bd_sf"/>
</dbReference>
<keyword evidence="6" id="KW-1185">Reference proteome</keyword>
<feature type="region of interest" description="Disordered" evidence="3">
    <location>
        <begin position="115"/>
        <end position="135"/>
    </location>
</feature>